<dbReference type="Proteomes" id="UP001149163">
    <property type="component" value="Unassembled WGS sequence"/>
</dbReference>
<evidence type="ECO:0000256" key="1">
    <source>
        <dbReference type="ARBA" id="ARBA00022723"/>
    </source>
</evidence>
<protein>
    <recommendedName>
        <fullName evidence="7">Zn(2)-C6 fungal-type domain-containing protein</fullName>
    </recommendedName>
</protein>
<keyword evidence="2" id="KW-0805">Transcription regulation</keyword>
<feature type="compositionally biased region" description="Polar residues" evidence="6">
    <location>
        <begin position="104"/>
        <end position="116"/>
    </location>
</feature>
<dbReference type="Pfam" id="PF04082">
    <property type="entry name" value="Fungal_trans"/>
    <property type="match status" value="1"/>
</dbReference>
<keyword evidence="3" id="KW-0238">DNA-binding</keyword>
<dbReference type="GO" id="GO:0008270">
    <property type="term" value="F:zinc ion binding"/>
    <property type="evidence" value="ECO:0007669"/>
    <property type="project" value="InterPro"/>
</dbReference>
<evidence type="ECO:0000256" key="6">
    <source>
        <dbReference type="SAM" id="MobiDB-lite"/>
    </source>
</evidence>
<dbReference type="PROSITE" id="PS50048">
    <property type="entry name" value="ZN2_CY6_FUNGAL_2"/>
    <property type="match status" value="1"/>
</dbReference>
<dbReference type="InterPro" id="IPR007219">
    <property type="entry name" value="XnlR_reg_dom"/>
</dbReference>
<dbReference type="InterPro" id="IPR036864">
    <property type="entry name" value="Zn2-C6_fun-type_DNA-bd_sf"/>
</dbReference>
<gene>
    <name evidence="8" type="ORF">N7482_003438</name>
</gene>
<dbReference type="GO" id="GO:0000981">
    <property type="term" value="F:DNA-binding transcription factor activity, RNA polymerase II-specific"/>
    <property type="evidence" value="ECO:0007669"/>
    <property type="project" value="InterPro"/>
</dbReference>
<reference evidence="8" key="1">
    <citation type="submission" date="2022-11" db="EMBL/GenBank/DDBJ databases">
        <authorList>
            <person name="Petersen C."/>
        </authorList>
    </citation>
    <scope>NUCLEOTIDE SEQUENCE</scope>
    <source>
        <strain evidence="8">IBT 26290</strain>
    </source>
</reference>
<dbReference type="GO" id="GO:0000978">
    <property type="term" value="F:RNA polymerase II cis-regulatory region sequence-specific DNA binding"/>
    <property type="evidence" value="ECO:0007669"/>
    <property type="project" value="TreeGrafter"/>
</dbReference>
<feature type="region of interest" description="Disordered" evidence="6">
    <location>
        <begin position="598"/>
        <end position="677"/>
    </location>
</feature>
<feature type="region of interest" description="Disordered" evidence="6">
    <location>
        <begin position="100"/>
        <end position="182"/>
    </location>
</feature>
<accession>A0A9W9LNE2</accession>
<dbReference type="SUPFAM" id="SSF57701">
    <property type="entry name" value="Zn2/Cys6 DNA-binding domain"/>
    <property type="match status" value="1"/>
</dbReference>
<dbReference type="PANTHER" id="PTHR47424:SF5">
    <property type="entry name" value="ZN(II)2CYS6 TRANSCRIPTION FACTOR (EUROFUNG)"/>
    <property type="match status" value="1"/>
</dbReference>
<dbReference type="OrthoDB" id="39175at2759"/>
<dbReference type="CDD" id="cd12148">
    <property type="entry name" value="fungal_TF_MHR"/>
    <property type="match status" value="1"/>
</dbReference>
<evidence type="ECO:0000259" key="7">
    <source>
        <dbReference type="PROSITE" id="PS50048"/>
    </source>
</evidence>
<dbReference type="CDD" id="cd00067">
    <property type="entry name" value="GAL4"/>
    <property type="match status" value="1"/>
</dbReference>
<keyword evidence="4" id="KW-0804">Transcription</keyword>
<keyword evidence="5" id="KW-0539">Nucleus</keyword>
<evidence type="ECO:0000256" key="5">
    <source>
        <dbReference type="ARBA" id="ARBA00023242"/>
    </source>
</evidence>
<dbReference type="GO" id="GO:0006351">
    <property type="term" value="P:DNA-templated transcription"/>
    <property type="evidence" value="ECO:0007669"/>
    <property type="project" value="InterPro"/>
</dbReference>
<name>A0A9W9LNE2_9EURO</name>
<feature type="domain" description="Zn(2)-C6 fungal-type" evidence="7">
    <location>
        <begin position="28"/>
        <end position="57"/>
    </location>
</feature>
<evidence type="ECO:0000313" key="9">
    <source>
        <dbReference type="Proteomes" id="UP001149163"/>
    </source>
</evidence>
<keyword evidence="9" id="KW-1185">Reference proteome</keyword>
<dbReference type="SMART" id="SM00906">
    <property type="entry name" value="Fungal_trans"/>
    <property type="match status" value="1"/>
</dbReference>
<dbReference type="PROSITE" id="PS00463">
    <property type="entry name" value="ZN2_CY6_FUNGAL_1"/>
    <property type="match status" value="1"/>
</dbReference>
<feature type="compositionally biased region" description="Low complexity" evidence="6">
    <location>
        <begin position="651"/>
        <end position="669"/>
    </location>
</feature>
<feature type="compositionally biased region" description="Basic and acidic residues" evidence="6">
    <location>
        <begin position="1"/>
        <end position="11"/>
    </location>
</feature>
<feature type="compositionally biased region" description="Low complexity" evidence="6">
    <location>
        <begin position="164"/>
        <end position="176"/>
    </location>
</feature>
<feature type="compositionally biased region" description="Acidic residues" evidence="6">
    <location>
        <begin position="154"/>
        <end position="163"/>
    </location>
</feature>
<organism evidence="8 9">
    <name type="scientific">Penicillium canariense</name>
    <dbReference type="NCBI Taxonomy" id="189055"/>
    <lineage>
        <taxon>Eukaryota</taxon>
        <taxon>Fungi</taxon>
        <taxon>Dikarya</taxon>
        <taxon>Ascomycota</taxon>
        <taxon>Pezizomycotina</taxon>
        <taxon>Eurotiomycetes</taxon>
        <taxon>Eurotiomycetidae</taxon>
        <taxon>Eurotiales</taxon>
        <taxon>Aspergillaceae</taxon>
        <taxon>Penicillium</taxon>
    </lineage>
</organism>
<evidence type="ECO:0000256" key="3">
    <source>
        <dbReference type="ARBA" id="ARBA00023125"/>
    </source>
</evidence>
<keyword evidence="1" id="KW-0479">Metal-binding</keyword>
<dbReference type="Gene3D" id="4.10.240.10">
    <property type="entry name" value="Zn(2)-C6 fungal-type DNA-binding domain"/>
    <property type="match status" value="1"/>
</dbReference>
<evidence type="ECO:0000313" key="8">
    <source>
        <dbReference type="EMBL" id="KAJ5167844.1"/>
    </source>
</evidence>
<dbReference type="EMBL" id="JAPQKN010000002">
    <property type="protein sequence ID" value="KAJ5167844.1"/>
    <property type="molecule type" value="Genomic_DNA"/>
</dbReference>
<dbReference type="GeneID" id="81424739"/>
<sequence>MTTESLDRDADLAASSPPKKRAKYTQIACNECKRRKLKCSGGSVCTRCSRSKIPCLYPNDRTPILETEFKDARVGPRFESVERQLDMLQREMRSMSARLRELEASTSPSSRPMKTSTPRELDRILNAPKSPPYVGPTSAEFGLHRQRPSSQEPGSDEVADEDMPSSTPTRSPSPEETASHVGSDFRLRLDDALRLVQVYEDLVGIVYPCVDIDSVRAYVHEYYRSHDAILTDASESQDKASTDQDWFFARDIQVLKLILATALLAESHGRSEAAAQLADSVEDRFAGRFKVAEVDMKEILIMTLLSIFHSYRDDEVISWRMIRIATSACMELGLHRQETWQRTGGVFPGELAWTWAMRLFWCIYVLDRKWSFGSGLPFGMQDLDMDTNLPEPGHSTPYLTCMISYARLSTKIWGLFMEWPKHSRVATSDKCAQLDAQVQQWIWSIPRELRFNPNWQSGSLARPEHSEHNDRTMMLQVLLALQGNQLRTLVYRQNLQSSEHIAADIAGATTAVETAKSTIHILDYFSGVTNIYFQRPEPFNYFLISALAALLLAVLHAPSRFSHVCRPEFYTAIELVRRSATRARTSRRLQKIIRSLKRIQLHKGGPDPQPFGSHKRPSKTGNRGTKRAFDHHIHPAAQTDSNSSRGPWDFNPLSTPSSQPTSTFNTSQPYDTSTTSLQFSPTTMIDESNICEDLSSFFENAGDLYFDSHVNADLHLSSGADLSRAKGVDMGFFSVPTNPLSPSNAFDAFEADNEELTRVMAGLL</sequence>
<evidence type="ECO:0000256" key="4">
    <source>
        <dbReference type="ARBA" id="ARBA00023163"/>
    </source>
</evidence>
<dbReference type="Pfam" id="PF00172">
    <property type="entry name" value="Zn_clus"/>
    <property type="match status" value="1"/>
</dbReference>
<dbReference type="GO" id="GO:0000435">
    <property type="term" value="P:positive regulation of transcription from RNA polymerase II promoter by galactose"/>
    <property type="evidence" value="ECO:0007669"/>
    <property type="project" value="TreeGrafter"/>
</dbReference>
<dbReference type="InterPro" id="IPR001138">
    <property type="entry name" value="Zn2Cys6_DnaBD"/>
</dbReference>
<dbReference type="GO" id="GO:0005634">
    <property type="term" value="C:nucleus"/>
    <property type="evidence" value="ECO:0007669"/>
    <property type="project" value="TreeGrafter"/>
</dbReference>
<feature type="region of interest" description="Disordered" evidence="6">
    <location>
        <begin position="1"/>
        <end position="21"/>
    </location>
</feature>
<dbReference type="SMART" id="SM00066">
    <property type="entry name" value="GAL4"/>
    <property type="match status" value="1"/>
</dbReference>
<reference evidence="8" key="2">
    <citation type="journal article" date="2023" name="IMA Fungus">
        <title>Comparative genomic study of the Penicillium genus elucidates a diverse pangenome and 15 lateral gene transfer events.</title>
        <authorList>
            <person name="Petersen C."/>
            <person name="Sorensen T."/>
            <person name="Nielsen M.R."/>
            <person name="Sondergaard T.E."/>
            <person name="Sorensen J.L."/>
            <person name="Fitzpatrick D.A."/>
            <person name="Frisvad J.C."/>
            <person name="Nielsen K.L."/>
        </authorList>
    </citation>
    <scope>NUCLEOTIDE SEQUENCE</scope>
    <source>
        <strain evidence="8">IBT 26290</strain>
    </source>
</reference>
<dbReference type="AlphaFoldDB" id="A0A9W9LNE2"/>
<dbReference type="InterPro" id="IPR051127">
    <property type="entry name" value="Fungal_SecMet_Regulators"/>
</dbReference>
<proteinExistence type="predicted"/>
<comment type="caution">
    <text evidence="8">The sequence shown here is derived from an EMBL/GenBank/DDBJ whole genome shotgun (WGS) entry which is preliminary data.</text>
</comment>
<evidence type="ECO:0000256" key="2">
    <source>
        <dbReference type="ARBA" id="ARBA00023015"/>
    </source>
</evidence>
<dbReference type="RefSeq" id="XP_056544305.1">
    <property type="nucleotide sequence ID" value="XM_056685563.1"/>
</dbReference>
<dbReference type="PANTHER" id="PTHR47424">
    <property type="entry name" value="REGULATORY PROTEIN GAL4"/>
    <property type="match status" value="1"/>
</dbReference>